<dbReference type="InterPro" id="IPR036878">
    <property type="entry name" value="Glu_permease_IIB"/>
</dbReference>
<feature type="domain" description="PTS EIIC type-1" evidence="13">
    <location>
        <begin position="118"/>
        <end position="509"/>
    </location>
</feature>
<feature type="transmembrane region" description="Helical" evidence="11">
    <location>
        <begin position="371"/>
        <end position="390"/>
    </location>
</feature>
<evidence type="ECO:0000256" key="6">
    <source>
        <dbReference type="ARBA" id="ARBA00022683"/>
    </source>
</evidence>
<reference evidence="14 15" key="1">
    <citation type="submission" date="2015-04" db="EMBL/GenBank/DDBJ databases">
        <title>Genome sequence of Mycoplasma leachii strain 06049.</title>
        <authorList>
            <person name="Sirand-Pugnet P."/>
            <person name="Breton M."/>
            <person name="Dordet-Frisoni E."/>
            <person name="Baranowski E."/>
            <person name="Barre A."/>
            <person name="Couture C."/>
            <person name="Dupuy V."/>
            <person name="Gaurivaud P."/>
            <person name="Jacob D."/>
            <person name="Lemaitre C."/>
            <person name="Manso-Silvan L."/>
            <person name="Nikolski M."/>
            <person name="Nouvel L.-X."/>
            <person name="Poumarat F."/>
            <person name="Tardy F."/>
            <person name="Thebault P."/>
            <person name="Theil S."/>
            <person name="Citti C."/>
            <person name="Thiaucourt F."/>
            <person name="Blanchard A."/>
        </authorList>
    </citation>
    <scope>NUCLEOTIDE SEQUENCE [LARGE SCALE GENOMIC DNA]</scope>
    <source>
        <strain evidence="14 15">06049</strain>
    </source>
</reference>
<dbReference type="AlphaFoldDB" id="A0A2T4I9F6"/>
<dbReference type="InterPro" id="IPR003352">
    <property type="entry name" value="PTS_EIIC"/>
</dbReference>
<dbReference type="PROSITE" id="PS51103">
    <property type="entry name" value="PTS_EIIC_TYPE_1"/>
    <property type="match status" value="1"/>
</dbReference>
<evidence type="ECO:0000256" key="5">
    <source>
        <dbReference type="ARBA" id="ARBA00022679"/>
    </source>
</evidence>
<dbReference type="RefSeq" id="WP_107670165.1">
    <property type="nucleotide sequence ID" value="NZ_LAUU01000010.1"/>
</dbReference>
<evidence type="ECO:0000256" key="11">
    <source>
        <dbReference type="SAM" id="Phobius"/>
    </source>
</evidence>
<feature type="transmembrane region" description="Helical" evidence="11">
    <location>
        <begin position="197"/>
        <end position="219"/>
    </location>
</feature>
<accession>A0A2T4I9F6</accession>
<keyword evidence="6" id="KW-0598">Phosphotransferase system</keyword>
<evidence type="ECO:0000313" key="15">
    <source>
        <dbReference type="Proteomes" id="UP000241093"/>
    </source>
</evidence>
<keyword evidence="3" id="KW-1003">Cell membrane</keyword>
<feature type="transmembrane region" description="Helical" evidence="11">
    <location>
        <begin position="524"/>
        <end position="546"/>
    </location>
</feature>
<feature type="transmembrane region" description="Helical" evidence="11">
    <location>
        <begin position="427"/>
        <end position="448"/>
    </location>
</feature>
<dbReference type="InterPro" id="IPR050558">
    <property type="entry name" value="PTS_Sugar-Specific_Components"/>
</dbReference>
<dbReference type="InterPro" id="IPR013013">
    <property type="entry name" value="PTS_EIIC_1"/>
</dbReference>
<evidence type="ECO:0000259" key="13">
    <source>
        <dbReference type="PROSITE" id="PS51103"/>
    </source>
</evidence>
<evidence type="ECO:0000256" key="8">
    <source>
        <dbReference type="ARBA" id="ARBA00022989"/>
    </source>
</evidence>
<evidence type="ECO:0000256" key="7">
    <source>
        <dbReference type="ARBA" id="ARBA00022692"/>
    </source>
</evidence>
<feature type="domain" description="PTS EIIB type-1" evidence="12">
    <location>
        <begin position="5"/>
        <end position="88"/>
    </location>
</feature>
<evidence type="ECO:0000259" key="12">
    <source>
        <dbReference type="PROSITE" id="PS51098"/>
    </source>
</evidence>
<evidence type="ECO:0000256" key="3">
    <source>
        <dbReference type="ARBA" id="ARBA00022475"/>
    </source>
</evidence>
<feature type="transmembrane region" description="Helical" evidence="11">
    <location>
        <begin position="476"/>
        <end position="503"/>
    </location>
</feature>
<comment type="subcellular location">
    <subcellularLocation>
        <location evidence="1">Cell membrane</location>
        <topology evidence="1">Multi-pass membrane protein</topology>
    </subcellularLocation>
</comment>
<feature type="active site" description="Phosphocysteine intermediate; for EIIB activity" evidence="10">
    <location>
        <position position="27"/>
    </location>
</feature>
<evidence type="ECO:0000256" key="10">
    <source>
        <dbReference type="PROSITE-ProRule" id="PRU00421"/>
    </source>
</evidence>
<feature type="transmembrane region" description="Helical" evidence="11">
    <location>
        <begin position="295"/>
        <end position="319"/>
    </location>
</feature>
<proteinExistence type="predicted"/>
<sequence length="565" mass="62420">MTKDPKITAKEIINIIKIDNIHSYTNCLTRLRLNIKKNNIDLEKLKSIPNVLGVINVSSNELQIVLGPGFVNKVTEEFSQLLKANNSKDDKFMSASEVGDIVKQNLRTNKNWIQDFFTKFSKIFSPMIIGFIGAGILSGVGGIIQSSYGGTVNLKTAPAVVVSWFNALNLILNIWKNAFIIIVGWRTCEIWGGSGVLGAMTAALFSPVFSNSILPMIVINNKDSINYLGINITNPTTNWLTVGFRPVIKNDQIIFSYPSGNILGALLTAYASLWIEKIIRKFTPGILDTILTPTLTLFLLLIINIFLIIPISGYLYSAVAWFFSNLYTNPFGAFVLSAIFLLSVSFGVHQGFVPIYAILIEKTGVNGLFPILAMAGMAQVGTGIALWFLANKKSLLRRQIQGAIIPAIFGIGEPMIYGITLPRIRPFITASIAAGFGGFFLGSIYLWGNVHFGLNSMFGPSGILATFMMTTQDKNIGLGVLIYLLGCLVSIIFGILVTLFGYSKISRIGTSKMKEIYKNDQYKLGYKILLTVIFITIIGIFIYWIISYYKLPKQERIKLANIKVE</sequence>
<keyword evidence="7 11" id="KW-0812">Transmembrane</keyword>
<evidence type="ECO:0000313" key="14">
    <source>
        <dbReference type="EMBL" id="PTD31143.1"/>
    </source>
</evidence>
<keyword evidence="4" id="KW-0762">Sugar transport</keyword>
<keyword evidence="9 11" id="KW-0472">Membrane</keyword>
<feature type="transmembrane region" description="Helical" evidence="11">
    <location>
        <begin position="164"/>
        <end position="185"/>
    </location>
</feature>
<dbReference type="PROSITE" id="PS51098">
    <property type="entry name" value="PTS_EIIB_TYPE_1"/>
    <property type="match status" value="1"/>
</dbReference>
<dbReference type="Proteomes" id="UP000241093">
    <property type="component" value="Unassembled WGS sequence"/>
</dbReference>
<feature type="transmembrane region" description="Helical" evidence="11">
    <location>
        <begin position="402"/>
        <end position="420"/>
    </location>
</feature>
<feature type="transmembrane region" description="Helical" evidence="11">
    <location>
        <begin position="254"/>
        <end position="275"/>
    </location>
</feature>
<comment type="caution">
    <text evidence="14">The sequence shown here is derived from an EMBL/GenBank/DDBJ whole genome shotgun (WGS) entry which is preliminary data.</text>
</comment>
<dbReference type="GO" id="GO:0090588">
    <property type="term" value="F:protein-phosphocysteine-N-acetylmuramate phosphotransferase system transporter activity"/>
    <property type="evidence" value="ECO:0007669"/>
    <property type="project" value="TreeGrafter"/>
</dbReference>
<name>A0A2T4I9F6_9MOLU</name>
<feature type="transmembrane region" description="Helical" evidence="11">
    <location>
        <begin position="331"/>
        <end position="359"/>
    </location>
</feature>
<gene>
    <name evidence="14" type="primary">scrA-2</name>
    <name evidence="14" type="ORF">MLEAa_7580</name>
</gene>
<dbReference type="Pfam" id="PF02378">
    <property type="entry name" value="PTS_EIIC"/>
    <property type="match status" value="1"/>
</dbReference>
<protein>
    <submittedName>
        <fullName evidence="14">Phosphotransferase system PTS, sucrose-specific EIIBC component</fullName>
    </submittedName>
</protein>
<dbReference type="PANTHER" id="PTHR30175:SF3">
    <property type="entry name" value="PTS SYSTEM N-ACETYLMURAMIC ACID-SPECIFIC EIIBC COMPONENT"/>
    <property type="match status" value="1"/>
</dbReference>
<dbReference type="EMBL" id="LAUU01000010">
    <property type="protein sequence ID" value="PTD31143.1"/>
    <property type="molecule type" value="Genomic_DNA"/>
</dbReference>
<feature type="transmembrane region" description="Helical" evidence="11">
    <location>
        <begin position="123"/>
        <end position="144"/>
    </location>
</feature>
<dbReference type="Gene3D" id="3.30.1360.60">
    <property type="entry name" value="Glucose permease domain IIB"/>
    <property type="match status" value="1"/>
</dbReference>
<evidence type="ECO:0000256" key="2">
    <source>
        <dbReference type="ARBA" id="ARBA00022448"/>
    </source>
</evidence>
<dbReference type="InterPro" id="IPR001996">
    <property type="entry name" value="PTS_IIB_1"/>
</dbReference>
<keyword evidence="2" id="KW-0813">Transport</keyword>
<dbReference type="PANTHER" id="PTHR30175">
    <property type="entry name" value="PHOSPHOTRANSFERASE SYSTEM TRANSPORT PROTEIN"/>
    <property type="match status" value="1"/>
</dbReference>
<evidence type="ECO:0000256" key="9">
    <source>
        <dbReference type="ARBA" id="ARBA00023136"/>
    </source>
</evidence>
<dbReference type="GO" id="GO:0009401">
    <property type="term" value="P:phosphoenolpyruvate-dependent sugar phosphotransferase system"/>
    <property type="evidence" value="ECO:0007669"/>
    <property type="project" value="UniProtKB-KW"/>
</dbReference>
<dbReference type="SUPFAM" id="SSF55604">
    <property type="entry name" value="Glucose permease domain IIB"/>
    <property type="match status" value="1"/>
</dbReference>
<organism evidence="14 15">
    <name type="scientific">Mycoplasma leachii 06049</name>
    <dbReference type="NCBI Taxonomy" id="1188244"/>
    <lineage>
        <taxon>Bacteria</taxon>
        <taxon>Bacillati</taxon>
        <taxon>Mycoplasmatota</taxon>
        <taxon>Mollicutes</taxon>
        <taxon>Mycoplasmataceae</taxon>
        <taxon>Mycoplasma</taxon>
    </lineage>
</organism>
<evidence type="ECO:0000256" key="4">
    <source>
        <dbReference type="ARBA" id="ARBA00022597"/>
    </source>
</evidence>
<evidence type="ECO:0000256" key="1">
    <source>
        <dbReference type="ARBA" id="ARBA00004651"/>
    </source>
</evidence>
<keyword evidence="8 11" id="KW-1133">Transmembrane helix</keyword>
<dbReference type="GO" id="GO:0008982">
    <property type="term" value="F:protein-N(PI)-phosphohistidine-sugar phosphotransferase activity"/>
    <property type="evidence" value="ECO:0007669"/>
    <property type="project" value="InterPro"/>
</dbReference>
<keyword evidence="5 14" id="KW-0808">Transferase</keyword>
<dbReference type="GO" id="GO:0005886">
    <property type="term" value="C:plasma membrane"/>
    <property type="evidence" value="ECO:0007669"/>
    <property type="project" value="UniProtKB-SubCell"/>
</dbReference>